<evidence type="ECO:0000256" key="4">
    <source>
        <dbReference type="ARBA" id="ARBA00022723"/>
    </source>
</evidence>
<protein>
    <submittedName>
        <fullName evidence="16">Zinc finger and BTB domain containing 8A</fullName>
    </submittedName>
</protein>
<keyword evidence="5" id="KW-0677">Repeat</keyword>
<dbReference type="InterPro" id="IPR036236">
    <property type="entry name" value="Znf_C2H2_sf"/>
</dbReference>
<dbReference type="SUPFAM" id="SSF57667">
    <property type="entry name" value="beta-beta-alpha zinc fingers"/>
    <property type="match status" value="1"/>
</dbReference>
<evidence type="ECO:0000256" key="7">
    <source>
        <dbReference type="ARBA" id="ARBA00022833"/>
    </source>
</evidence>
<reference evidence="16" key="3">
    <citation type="submission" date="2025-09" db="UniProtKB">
        <authorList>
            <consortium name="Ensembl"/>
        </authorList>
    </citation>
    <scope>IDENTIFICATION</scope>
</reference>
<feature type="region of interest" description="Disordered" evidence="13">
    <location>
        <begin position="141"/>
        <end position="258"/>
    </location>
</feature>
<keyword evidence="4" id="KW-0479">Metal-binding</keyword>
<keyword evidence="9" id="KW-0238">DNA-binding</keyword>
<dbReference type="PANTHER" id="PTHR46105">
    <property type="entry name" value="AGAP004733-PA"/>
    <property type="match status" value="1"/>
</dbReference>
<feature type="domain" description="C2H2-type" evidence="15">
    <location>
        <begin position="319"/>
        <end position="347"/>
    </location>
</feature>
<evidence type="ECO:0000256" key="11">
    <source>
        <dbReference type="ARBA" id="ARBA00023242"/>
    </source>
</evidence>
<keyword evidence="7" id="KW-0862">Zinc</keyword>
<dbReference type="GO" id="GO:0005634">
    <property type="term" value="C:nucleus"/>
    <property type="evidence" value="ECO:0007669"/>
    <property type="project" value="UniProtKB-SubCell"/>
</dbReference>
<reference evidence="16" key="2">
    <citation type="submission" date="2025-08" db="UniProtKB">
        <authorList>
            <consortium name="Ensembl"/>
        </authorList>
    </citation>
    <scope>IDENTIFICATION</scope>
</reference>
<dbReference type="STRING" id="244447.ENSCSEP00000000034"/>
<evidence type="ECO:0000256" key="12">
    <source>
        <dbReference type="PROSITE-ProRule" id="PRU00042"/>
    </source>
</evidence>
<evidence type="ECO:0000256" key="5">
    <source>
        <dbReference type="ARBA" id="ARBA00022737"/>
    </source>
</evidence>
<dbReference type="InterPro" id="IPR013087">
    <property type="entry name" value="Znf_C2H2_type"/>
</dbReference>
<name>A0A3P8UDX3_CYNSE</name>
<evidence type="ECO:0000256" key="2">
    <source>
        <dbReference type="ARBA" id="ARBA00004123"/>
    </source>
</evidence>
<evidence type="ECO:0000256" key="1">
    <source>
        <dbReference type="ARBA" id="ARBA00003767"/>
    </source>
</evidence>
<dbReference type="GO" id="GO:0008270">
    <property type="term" value="F:zinc ion binding"/>
    <property type="evidence" value="ECO:0007669"/>
    <property type="project" value="UniProtKB-KW"/>
</dbReference>
<keyword evidence="10" id="KW-0804">Transcription</keyword>
<keyword evidence="6 12" id="KW-0863">Zinc-finger</keyword>
<evidence type="ECO:0000259" key="14">
    <source>
        <dbReference type="PROSITE" id="PS50097"/>
    </source>
</evidence>
<sequence>ITVAHQTNLLKQLNQQRRQELFCDCSVLVEGQLFRAHRNVLFASSGYFRMLLSQGPPPSVNATFDAFSPETFTVILDFIYSGQLDLSSHNVIEVMSAASYLQMNNVISYCKNFIKSSLDISAKDEDSDRCLSLSETCSFTSAAGEESSEQQQQQQQQQQQGSVSPPPALWTRDNSRSQSGFMGKDADQEVSLSSIKTNPNSPANELGADVDDYHDPHDPLYTLPRSERRRSRGGTKRKASNSIRANQQEDLEIQDASTQKAEKAEELYASLPQIVGVIGHFNKDPNPSMRFKCPFCTHTVKRKADLKRHLRCHTGERPYPCQACNKRFTRLEHLRSHFETIHQARKLVCRKCKCQVTEETGHVVCEGTRRYRMCAVCIQEVGCDSIPMDGLDPASDEPALLLGVDGEEEGDGKRTWMVTDDDDELAEDSGADLIIQQVDDSDEELQ</sequence>
<feature type="compositionally biased region" description="Basic residues" evidence="13">
    <location>
        <begin position="227"/>
        <end position="239"/>
    </location>
</feature>
<dbReference type="FunCoup" id="A0A3P8UDX3">
    <property type="interactions" value="218"/>
</dbReference>
<dbReference type="PANTHER" id="PTHR46105:SF12">
    <property type="entry name" value="ZINC FINGER AND BTB DOMAIN-CONTAINING PROTEIN 8A"/>
    <property type="match status" value="1"/>
</dbReference>
<evidence type="ECO:0000256" key="8">
    <source>
        <dbReference type="ARBA" id="ARBA00023015"/>
    </source>
</evidence>
<keyword evidence="17" id="KW-1185">Reference proteome</keyword>
<dbReference type="Gene3D" id="3.30.160.60">
    <property type="entry name" value="Classic Zinc Finger"/>
    <property type="match status" value="2"/>
</dbReference>
<dbReference type="InParanoid" id="A0A3P8UDX3"/>
<proteinExistence type="predicted"/>
<dbReference type="GeneTree" id="ENSGT00940000157491"/>
<evidence type="ECO:0000256" key="3">
    <source>
        <dbReference type="ARBA" id="ARBA00022553"/>
    </source>
</evidence>
<evidence type="ECO:0000259" key="15">
    <source>
        <dbReference type="PROSITE" id="PS50157"/>
    </source>
</evidence>
<evidence type="ECO:0000313" key="17">
    <source>
        <dbReference type="Proteomes" id="UP000265120"/>
    </source>
</evidence>
<dbReference type="PROSITE" id="PS50097">
    <property type="entry name" value="BTB"/>
    <property type="match status" value="1"/>
</dbReference>
<dbReference type="PROSITE" id="PS50157">
    <property type="entry name" value="ZINC_FINGER_C2H2_2"/>
    <property type="match status" value="2"/>
</dbReference>
<dbReference type="SMART" id="SM00355">
    <property type="entry name" value="ZnF_C2H2"/>
    <property type="match status" value="2"/>
</dbReference>
<comment type="function">
    <text evidence="1">May be involved in transcriptional regulation.</text>
</comment>
<dbReference type="PROSITE" id="PS00028">
    <property type="entry name" value="ZINC_FINGER_C2H2_1"/>
    <property type="match status" value="2"/>
</dbReference>
<dbReference type="Ensembl" id="ENSCSET00000000058.1">
    <property type="protein sequence ID" value="ENSCSEP00000000034.1"/>
    <property type="gene ID" value="ENSCSEG00000000052.1"/>
</dbReference>
<feature type="compositionally biased region" description="Low complexity" evidence="13">
    <location>
        <begin position="150"/>
        <end position="160"/>
    </location>
</feature>
<dbReference type="Pfam" id="PF00651">
    <property type="entry name" value="BTB"/>
    <property type="match status" value="1"/>
</dbReference>
<comment type="subcellular location">
    <subcellularLocation>
        <location evidence="2">Nucleus</location>
    </subcellularLocation>
</comment>
<dbReference type="SMART" id="SM00225">
    <property type="entry name" value="BTB"/>
    <property type="match status" value="1"/>
</dbReference>
<evidence type="ECO:0000256" key="9">
    <source>
        <dbReference type="ARBA" id="ARBA00023125"/>
    </source>
</evidence>
<keyword evidence="8" id="KW-0805">Transcription regulation</keyword>
<keyword evidence="11" id="KW-0539">Nucleus</keyword>
<dbReference type="Gene3D" id="3.30.710.10">
    <property type="entry name" value="Potassium Channel Kv1.1, Chain A"/>
    <property type="match status" value="1"/>
</dbReference>
<dbReference type="OMA" id="DMDSTPV"/>
<evidence type="ECO:0000313" key="16">
    <source>
        <dbReference type="Ensembl" id="ENSCSEP00000000034.1"/>
    </source>
</evidence>
<dbReference type="InterPro" id="IPR000210">
    <property type="entry name" value="BTB/POZ_dom"/>
</dbReference>
<dbReference type="AlphaFoldDB" id="A0A3P8UDX3"/>
<evidence type="ECO:0000256" key="6">
    <source>
        <dbReference type="ARBA" id="ARBA00022771"/>
    </source>
</evidence>
<dbReference type="InterPro" id="IPR011333">
    <property type="entry name" value="SKP1/BTB/POZ_sf"/>
</dbReference>
<feature type="domain" description="BTB" evidence="14">
    <location>
        <begin position="23"/>
        <end position="88"/>
    </location>
</feature>
<dbReference type="InterPro" id="IPR050457">
    <property type="entry name" value="ZnFinger_BTB_dom_contain"/>
</dbReference>
<accession>A0A3P8UDX3</accession>
<evidence type="ECO:0000256" key="13">
    <source>
        <dbReference type="SAM" id="MobiDB-lite"/>
    </source>
</evidence>
<dbReference type="SUPFAM" id="SSF54695">
    <property type="entry name" value="POZ domain"/>
    <property type="match status" value="1"/>
</dbReference>
<dbReference type="GO" id="GO:0000978">
    <property type="term" value="F:RNA polymerase II cis-regulatory region sequence-specific DNA binding"/>
    <property type="evidence" value="ECO:0007669"/>
    <property type="project" value="TreeGrafter"/>
</dbReference>
<dbReference type="Proteomes" id="UP000265120">
    <property type="component" value="Chromosome 1"/>
</dbReference>
<feature type="compositionally biased region" description="Polar residues" evidence="13">
    <location>
        <begin position="190"/>
        <end position="203"/>
    </location>
</feature>
<keyword evidence="3" id="KW-0597">Phosphoprotein</keyword>
<dbReference type="GO" id="GO:0000981">
    <property type="term" value="F:DNA-binding transcription factor activity, RNA polymerase II-specific"/>
    <property type="evidence" value="ECO:0007669"/>
    <property type="project" value="TreeGrafter"/>
</dbReference>
<reference evidence="16 17" key="1">
    <citation type="journal article" date="2014" name="Nat. Genet.">
        <title>Whole-genome sequence of a flatfish provides insights into ZW sex chromosome evolution and adaptation to a benthic lifestyle.</title>
        <authorList>
            <person name="Chen S."/>
            <person name="Zhang G."/>
            <person name="Shao C."/>
            <person name="Huang Q."/>
            <person name="Liu G."/>
            <person name="Zhang P."/>
            <person name="Song W."/>
            <person name="An N."/>
            <person name="Chalopin D."/>
            <person name="Volff J.N."/>
            <person name="Hong Y."/>
            <person name="Li Q."/>
            <person name="Sha Z."/>
            <person name="Zhou H."/>
            <person name="Xie M."/>
            <person name="Yu Q."/>
            <person name="Liu Y."/>
            <person name="Xiang H."/>
            <person name="Wang N."/>
            <person name="Wu K."/>
            <person name="Yang C."/>
            <person name="Zhou Q."/>
            <person name="Liao X."/>
            <person name="Yang L."/>
            <person name="Hu Q."/>
            <person name="Zhang J."/>
            <person name="Meng L."/>
            <person name="Jin L."/>
            <person name="Tian Y."/>
            <person name="Lian J."/>
            <person name="Yang J."/>
            <person name="Miao G."/>
            <person name="Liu S."/>
            <person name="Liang Z."/>
            <person name="Yan F."/>
            <person name="Li Y."/>
            <person name="Sun B."/>
            <person name="Zhang H."/>
            <person name="Zhang J."/>
            <person name="Zhu Y."/>
            <person name="Du M."/>
            <person name="Zhao Y."/>
            <person name="Schartl M."/>
            <person name="Tang Q."/>
            <person name="Wang J."/>
        </authorList>
    </citation>
    <scope>NUCLEOTIDE SEQUENCE</scope>
</reference>
<organism evidence="16 17">
    <name type="scientific">Cynoglossus semilaevis</name>
    <name type="common">Tongue sole</name>
    <dbReference type="NCBI Taxonomy" id="244447"/>
    <lineage>
        <taxon>Eukaryota</taxon>
        <taxon>Metazoa</taxon>
        <taxon>Chordata</taxon>
        <taxon>Craniata</taxon>
        <taxon>Vertebrata</taxon>
        <taxon>Euteleostomi</taxon>
        <taxon>Actinopterygii</taxon>
        <taxon>Neopterygii</taxon>
        <taxon>Teleostei</taxon>
        <taxon>Neoteleostei</taxon>
        <taxon>Acanthomorphata</taxon>
        <taxon>Carangaria</taxon>
        <taxon>Pleuronectiformes</taxon>
        <taxon>Pleuronectoidei</taxon>
        <taxon>Cynoglossidae</taxon>
        <taxon>Cynoglossinae</taxon>
        <taxon>Cynoglossus</taxon>
    </lineage>
</organism>
<evidence type="ECO:0000256" key="10">
    <source>
        <dbReference type="ARBA" id="ARBA00023163"/>
    </source>
</evidence>
<dbReference type="FunFam" id="3.30.160.60:FF:000624">
    <property type="entry name" value="zinc finger protein 697"/>
    <property type="match status" value="1"/>
</dbReference>
<feature type="domain" description="C2H2-type" evidence="15">
    <location>
        <begin position="291"/>
        <end position="318"/>
    </location>
</feature>